<dbReference type="GO" id="GO:0032259">
    <property type="term" value="P:methylation"/>
    <property type="evidence" value="ECO:0007669"/>
    <property type="project" value="UniProtKB-KW"/>
</dbReference>
<protein>
    <submittedName>
        <fullName evidence="2">SAM-dependent methyltransferase</fullName>
    </submittedName>
</protein>
<proteinExistence type="predicted"/>
<keyword evidence="2" id="KW-0808">Transferase</keyword>
<keyword evidence="3" id="KW-1185">Reference proteome</keyword>
<dbReference type="InterPro" id="IPR029063">
    <property type="entry name" value="SAM-dependent_MTases_sf"/>
</dbReference>
<feature type="compositionally biased region" description="Basic and acidic residues" evidence="1">
    <location>
        <begin position="21"/>
        <end position="36"/>
    </location>
</feature>
<dbReference type="AlphaFoldDB" id="A0A4R4NK59"/>
<keyword evidence="2" id="KW-0489">Methyltransferase</keyword>
<comment type="caution">
    <text evidence="2">The sequence shown here is derived from an EMBL/GenBank/DDBJ whole genome shotgun (WGS) entry which is preliminary data.</text>
</comment>
<feature type="compositionally biased region" description="Basic and acidic residues" evidence="1">
    <location>
        <begin position="1"/>
        <end position="13"/>
    </location>
</feature>
<dbReference type="Pfam" id="PF04672">
    <property type="entry name" value="Methyltransf_19"/>
    <property type="match status" value="1"/>
</dbReference>
<sequence length="345" mass="37661">MLEEQLKQYERRNIAATASSSDRESSVAGEKTKGIPDIESSSSEPKNVSNPSSNLPAPPGEQAVSVDADLLGHRRRFPTGSPPVGAAVPNVARMYDFWLGGKDFYEVDREAAAMVEVLLPGTKRYARANRAFLGRVVRFLAGEQGIGQFVDFGTGYPSMGNVHEVAREFIPDARTVYCDYDPTVCTHGRALLATDPLTQMVEADLREPEEFLEHPVVNALLDFEGRRTAVLYVASLHFVAEEYGPHEIVKTVMDAMAPGSFLVVSHALESAETLAAAGSVYGRASAPGVVRSAEEIERFFTHAGLELVDPGLVRVPLWRPEPGDRFCEVDAENMHFLAGVGRKAW</sequence>
<feature type="compositionally biased region" description="Polar residues" evidence="1">
    <location>
        <begin position="39"/>
        <end position="55"/>
    </location>
</feature>
<gene>
    <name evidence="2" type="ORF">E1267_06825</name>
</gene>
<accession>A0A4R4NK59</accession>
<dbReference type="OrthoDB" id="3530489at2"/>
<feature type="region of interest" description="Disordered" evidence="1">
    <location>
        <begin position="1"/>
        <end position="62"/>
    </location>
</feature>
<dbReference type="SUPFAM" id="SSF53335">
    <property type="entry name" value="S-adenosyl-L-methionine-dependent methyltransferases"/>
    <property type="match status" value="1"/>
</dbReference>
<dbReference type="EMBL" id="SMJZ01000015">
    <property type="protein sequence ID" value="TDC09741.1"/>
    <property type="molecule type" value="Genomic_DNA"/>
</dbReference>
<reference evidence="2 3" key="1">
    <citation type="submission" date="2019-02" db="EMBL/GenBank/DDBJ databases">
        <title>Draft genome sequences of novel Actinobacteria.</title>
        <authorList>
            <person name="Sahin N."/>
            <person name="Ay H."/>
            <person name="Saygin H."/>
        </authorList>
    </citation>
    <scope>NUCLEOTIDE SEQUENCE [LARGE SCALE GENOMIC DNA]</scope>
    <source>
        <strain evidence="2 3">KC201</strain>
    </source>
</reference>
<name>A0A4R4NK59_9ACTN</name>
<dbReference type="InterPro" id="IPR006764">
    <property type="entry name" value="SAM_dep_MeTrfase_SAV2177_type"/>
</dbReference>
<dbReference type="Proteomes" id="UP000295157">
    <property type="component" value="Unassembled WGS sequence"/>
</dbReference>
<evidence type="ECO:0000313" key="2">
    <source>
        <dbReference type="EMBL" id="TDC09741.1"/>
    </source>
</evidence>
<dbReference type="GO" id="GO:0008168">
    <property type="term" value="F:methyltransferase activity"/>
    <property type="evidence" value="ECO:0007669"/>
    <property type="project" value="UniProtKB-KW"/>
</dbReference>
<evidence type="ECO:0000256" key="1">
    <source>
        <dbReference type="SAM" id="MobiDB-lite"/>
    </source>
</evidence>
<organism evidence="2 3">
    <name type="scientific">Nonomuraea longispora</name>
    <dbReference type="NCBI Taxonomy" id="1848320"/>
    <lineage>
        <taxon>Bacteria</taxon>
        <taxon>Bacillati</taxon>
        <taxon>Actinomycetota</taxon>
        <taxon>Actinomycetes</taxon>
        <taxon>Streptosporangiales</taxon>
        <taxon>Streptosporangiaceae</taxon>
        <taxon>Nonomuraea</taxon>
    </lineage>
</organism>
<evidence type="ECO:0000313" key="3">
    <source>
        <dbReference type="Proteomes" id="UP000295157"/>
    </source>
</evidence>
<dbReference type="Gene3D" id="3.40.50.150">
    <property type="entry name" value="Vaccinia Virus protein VP39"/>
    <property type="match status" value="1"/>
</dbReference>